<sequence>MSKPTVALAVASAGLLVACGSGQPEDLSQADIANVADVKSSFGPPFTVNTVGPAAIDPRLLGPQTLPPGVTFAPPECGESASRQAVPEGVQGNMAATTAEGEGVRYIVIAVETSEPVPVSTPSEQCRTVSFDGPGVRGLVEVVDAPQIDGTHVVGTHRVLQTTAEGEQRTGELYNYVANFGEFIVIVTANPLVLPDTPVVPVDTERARELVTQAVSLVRG</sequence>
<dbReference type="EMBL" id="JABFYL010000041">
    <property type="protein sequence ID" value="NVN52160.1"/>
    <property type="molecule type" value="Genomic_DNA"/>
</dbReference>
<evidence type="ECO:0000313" key="3">
    <source>
        <dbReference type="Proteomes" id="UP000570517"/>
    </source>
</evidence>
<comment type="caution">
    <text evidence="2">The sequence shown here is derived from an EMBL/GenBank/DDBJ whole genome shotgun (WGS) entry which is preliminary data.</text>
</comment>
<keyword evidence="3" id="KW-1185">Reference proteome</keyword>
<dbReference type="PROSITE" id="PS51257">
    <property type="entry name" value="PROKAR_LIPOPROTEIN"/>
    <property type="match status" value="1"/>
</dbReference>
<accession>A0A850PVT5</accession>
<proteinExistence type="predicted"/>
<organism evidence="2 3">
    <name type="scientific">Mycolicibacterium hippocampi</name>
    <dbReference type="NCBI Taxonomy" id="659824"/>
    <lineage>
        <taxon>Bacteria</taxon>
        <taxon>Bacillati</taxon>
        <taxon>Actinomycetota</taxon>
        <taxon>Actinomycetes</taxon>
        <taxon>Mycobacteriales</taxon>
        <taxon>Mycobacteriaceae</taxon>
        <taxon>Mycolicibacterium</taxon>
    </lineage>
</organism>
<dbReference type="Pfam" id="PF18702">
    <property type="entry name" value="DUF5642"/>
    <property type="match status" value="1"/>
</dbReference>
<dbReference type="Proteomes" id="UP000570517">
    <property type="component" value="Unassembled WGS sequence"/>
</dbReference>
<dbReference type="RefSeq" id="WP_178360442.1">
    <property type="nucleotide sequence ID" value="NZ_JABFYL010000041.1"/>
</dbReference>
<dbReference type="InterPro" id="IPR041313">
    <property type="entry name" value="DUF5642"/>
</dbReference>
<evidence type="ECO:0000259" key="1">
    <source>
        <dbReference type="Pfam" id="PF18702"/>
    </source>
</evidence>
<protein>
    <recommendedName>
        <fullName evidence="1">DUF5642 domain-containing protein</fullName>
    </recommendedName>
</protein>
<gene>
    <name evidence="2" type="ORF">HLY00_827</name>
</gene>
<feature type="domain" description="DUF5642" evidence="1">
    <location>
        <begin position="31"/>
        <end position="219"/>
    </location>
</feature>
<reference evidence="2 3" key="1">
    <citation type="submission" date="2020-05" db="EMBL/GenBank/DDBJ databases">
        <title>Draft genome sequence of Mycobacterium hippocampi DL, isolated from European seabass, Dicentrarchus labrax, reared in fish farms.</title>
        <authorList>
            <person name="Stathopoulou P."/>
            <person name="Asimakis E."/>
            <person name="Tzokas K."/>
            <person name="Batargias C."/>
            <person name="Tsiamis G."/>
        </authorList>
    </citation>
    <scope>NUCLEOTIDE SEQUENCE [LARGE SCALE GENOMIC DNA]</scope>
    <source>
        <strain evidence="2 3">DL</strain>
    </source>
</reference>
<dbReference type="AlphaFoldDB" id="A0A850PVT5"/>
<evidence type="ECO:0000313" key="2">
    <source>
        <dbReference type="EMBL" id="NVN52160.1"/>
    </source>
</evidence>
<name>A0A850PVT5_9MYCO</name>